<proteinExistence type="predicted"/>
<accession>A0A0E4H0I4</accession>
<evidence type="ECO:0000313" key="2">
    <source>
        <dbReference type="EMBL" id="CQD19270.1"/>
    </source>
</evidence>
<sequence length="58" mass="6232">MSKAVLPQLSTNDTTAQLPSNPNDLLSASEKHKLNEDLAKLADLRRDAETASASLRLA</sequence>
<dbReference type="AlphaFoldDB" id="A0A0E4H0I4"/>
<feature type="region of interest" description="Disordered" evidence="1">
    <location>
        <begin position="1"/>
        <end position="31"/>
    </location>
</feature>
<dbReference type="STRING" id="141349.BN1232_04500"/>
<organism evidence="2 3">
    <name type="scientific">Mycobacterium lentiflavum</name>
    <dbReference type="NCBI Taxonomy" id="141349"/>
    <lineage>
        <taxon>Bacteria</taxon>
        <taxon>Bacillati</taxon>
        <taxon>Actinomycetota</taxon>
        <taxon>Actinomycetes</taxon>
        <taxon>Mycobacteriales</taxon>
        <taxon>Mycobacteriaceae</taxon>
        <taxon>Mycobacterium</taxon>
        <taxon>Mycobacterium simiae complex</taxon>
    </lineage>
</organism>
<reference evidence="2 3" key="1">
    <citation type="submission" date="2015-03" db="EMBL/GenBank/DDBJ databases">
        <authorList>
            <person name="Urmite Genomes"/>
        </authorList>
    </citation>
    <scope>NUCLEOTIDE SEQUENCE [LARGE SCALE GENOMIC DNA]</scope>
    <source>
        <strain evidence="2 3">CSUR P1491</strain>
    </source>
</reference>
<gene>
    <name evidence="2" type="ORF">BN1232_04500</name>
</gene>
<protein>
    <submittedName>
        <fullName evidence="2">Uncharacterized protein</fullName>
    </submittedName>
</protein>
<evidence type="ECO:0000256" key="1">
    <source>
        <dbReference type="SAM" id="MobiDB-lite"/>
    </source>
</evidence>
<name>A0A0E4H0I4_MYCLN</name>
<dbReference type="Proteomes" id="UP000199251">
    <property type="component" value="Unassembled WGS sequence"/>
</dbReference>
<evidence type="ECO:0000313" key="3">
    <source>
        <dbReference type="Proteomes" id="UP000199251"/>
    </source>
</evidence>
<feature type="compositionally biased region" description="Polar residues" evidence="1">
    <location>
        <begin position="8"/>
        <end position="26"/>
    </location>
</feature>
<dbReference type="EMBL" id="CTEE01000001">
    <property type="protein sequence ID" value="CQD19270.1"/>
    <property type="molecule type" value="Genomic_DNA"/>
</dbReference>
<dbReference type="RefSeq" id="WP_175364515.1">
    <property type="nucleotide sequence ID" value="NZ_CTEE01000001.1"/>
</dbReference>